<dbReference type="EMBL" id="HBUF01241672">
    <property type="protein sequence ID" value="CAG6677147.1"/>
    <property type="molecule type" value="Transcribed_RNA"/>
</dbReference>
<sequence>MMSNWTLSSNVKTELNSLCEKLAQHSPTIINDDSKYDDHILSLKHFWEMYAKDAPSLAANINDNPSGSTETFTPKYHEPLLPGVWKQSFVLDLIDEDQEDRLSEDSCSDDIVDSSEPQLEQANQEDTFLAELSQMF</sequence>
<name>A0A8D8WYF6_9HEMI</name>
<protein>
    <submittedName>
        <fullName evidence="2">Uncharacterized protein</fullName>
    </submittedName>
</protein>
<evidence type="ECO:0000256" key="1">
    <source>
        <dbReference type="SAM" id="MobiDB-lite"/>
    </source>
</evidence>
<dbReference type="EMBL" id="HBUF01375887">
    <property type="protein sequence ID" value="CAG6728259.1"/>
    <property type="molecule type" value="Transcribed_RNA"/>
</dbReference>
<dbReference type="EMBL" id="HBUF01080687">
    <property type="protein sequence ID" value="CAG6632794.1"/>
    <property type="molecule type" value="Transcribed_RNA"/>
</dbReference>
<evidence type="ECO:0000313" key="2">
    <source>
        <dbReference type="EMBL" id="CAG6677147.1"/>
    </source>
</evidence>
<reference evidence="2" key="1">
    <citation type="submission" date="2021-05" db="EMBL/GenBank/DDBJ databases">
        <authorList>
            <person name="Alioto T."/>
            <person name="Alioto T."/>
            <person name="Gomez Garrido J."/>
        </authorList>
    </citation>
    <scope>NUCLEOTIDE SEQUENCE</scope>
</reference>
<accession>A0A8D8WYF6</accession>
<proteinExistence type="predicted"/>
<dbReference type="EMBL" id="HBUF01572887">
    <property type="protein sequence ID" value="CAG6767242.1"/>
    <property type="molecule type" value="Transcribed_RNA"/>
</dbReference>
<dbReference type="EMBL" id="HBUF01241673">
    <property type="protein sequence ID" value="CAG6677149.1"/>
    <property type="molecule type" value="Transcribed_RNA"/>
</dbReference>
<dbReference type="EMBL" id="HBUF01572886">
    <property type="protein sequence ID" value="CAG6767240.1"/>
    <property type="molecule type" value="Transcribed_RNA"/>
</dbReference>
<dbReference type="AlphaFoldDB" id="A0A8D8WYF6"/>
<feature type="region of interest" description="Disordered" evidence="1">
    <location>
        <begin position="102"/>
        <end position="123"/>
    </location>
</feature>
<dbReference type="EMBL" id="HBUF01080688">
    <property type="protein sequence ID" value="CAG6632796.1"/>
    <property type="molecule type" value="Transcribed_RNA"/>
</dbReference>
<organism evidence="2">
    <name type="scientific">Cacopsylla melanoneura</name>
    <dbReference type="NCBI Taxonomy" id="428564"/>
    <lineage>
        <taxon>Eukaryota</taxon>
        <taxon>Metazoa</taxon>
        <taxon>Ecdysozoa</taxon>
        <taxon>Arthropoda</taxon>
        <taxon>Hexapoda</taxon>
        <taxon>Insecta</taxon>
        <taxon>Pterygota</taxon>
        <taxon>Neoptera</taxon>
        <taxon>Paraneoptera</taxon>
        <taxon>Hemiptera</taxon>
        <taxon>Sternorrhyncha</taxon>
        <taxon>Psylloidea</taxon>
        <taxon>Psyllidae</taxon>
        <taxon>Psyllinae</taxon>
        <taxon>Cacopsylla</taxon>
    </lineage>
</organism>